<name>A0A6N2T259_9FIRM</name>
<dbReference type="InterPro" id="IPR051910">
    <property type="entry name" value="ComF/GntX_DNA_util-trans"/>
</dbReference>
<accession>A0A6N2T259</accession>
<dbReference type="InterPro" id="IPR029057">
    <property type="entry name" value="PRTase-like"/>
</dbReference>
<dbReference type="Pfam" id="PF00156">
    <property type="entry name" value="Pribosyltran"/>
    <property type="match status" value="1"/>
</dbReference>
<dbReference type="InterPro" id="IPR044005">
    <property type="entry name" value="DZR_2"/>
</dbReference>
<proteinExistence type="inferred from homology"/>
<feature type="domain" description="Phosphoribosyltransferase" evidence="2">
    <location>
        <begin position="176"/>
        <end position="229"/>
    </location>
</feature>
<evidence type="ECO:0000313" key="4">
    <source>
        <dbReference type="EMBL" id="VYS99893.1"/>
    </source>
</evidence>
<gene>
    <name evidence="4" type="ORF">AULFYP135_01233</name>
</gene>
<dbReference type="Gene3D" id="3.40.50.2020">
    <property type="match status" value="1"/>
</dbReference>
<evidence type="ECO:0000259" key="3">
    <source>
        <dbReference type="Pfam" id="PF18912"/>
    </source>
</evidence>
<feature type="domain" description="Double zinc ribbon" evidence="3">
    <location>
        <begin position="13"/>
        <end position="46"/>
    </location>
</feature>
<comment type="similarity">
    <text evidence="1">Belongs to the ComF/GntX family.</text>
</comment>
<dbReference type="CDD" id="cd06223">
    <property type="entry name" value="PRTases_typeI"/>
    <property type="match status" value="1"/>
</dbReference>
<sequence>MGKDNRRGLWSRFLDALFPPRCVFCGRLTTREEPSCPRCRPYLPWLGEGEWDNARYQAFDGFCAPFYYEGRVQRAILGFKDTGRDWEADCFASLMVDALKRAYPEEAFTAAVPVPTTMEKLMKRGFNQTELLSRRVAEALGIPNLPHALLRLEETRTQHHLSALGRRLNAVSSYRSGEGKLEGSVLLIDDVATTGATLHACALALKEMGAQRVVALTLAATLKKTGNPVEKLDKNQYNDLL</sequence>
<dbReference type="PANTHER" id="PTHR47505">
    <property type="entry name" value="DNA UTILIZATION PROTEIN YHGH"/>
    <property type="match status" value="1"/>
</dbReference>
<dbReference type="SUPFAM" id="SSF53271">
    <property type="entry name" value="PRTase-like"/>
    <property type="match status" value="1"/>
</dbReference>
<dbReference type="AlphaFoldDB" id="A0A6N2T259"/>
<dbReference type="PANTHER" id="PTHR47505:SF1">
    <property type="entry name" value="DNA UTILIZATION PROTEIN YHGH"/>
    <property type="match status" value="1"/>
</dbReference>
<dbReference type="InterPro" id="IPR000836">
    <property type="entry name" value="PRTase_dom"/>
</dbReference>
<evidence type="ECO:0000256" key="1">
    <source>
        <dbReference type="ARBA" id="ARBA00008007"/>
    </source>
</evidence>
<protein>
    <submittedName>
        <fullName evidence="4">DNA utilization protein GntX</fullName>
    </submittedName>
</protein>
<dbReference type="Pfam" id="PF18912">
    <property type="entry name" value="DZR_2"/>
    <property type="match status" value="1"/>
</dbReference>
<organism evidence="4">
    <name type="scientific">uncultured Anaerotruncus sp</name>
    <dbReference type="NCBI Taxonomy" id="905011"/>
    <lineage>
        <taxon>Bacteria</taxon>
        <taxon>Bacillati</taxon>
        <taxon>Bacillota</taxon>
        <taxon>Clostridia</taxon>
        <taxon>Eubacteriales</taxon>
        <taxon>Oscillospiraceae</taxon>
        <taxon>Anaerotruncus</taxon>
        <taxon>environmental samples</taxon>
    </lineage>
</organism>
<evidence type="ECO:0000259" key="2">
    <source>
        <dbReference type="Pfam" id="PF00156"/>
    </source>
</evidence>
<dbReference type="EMBL" id="CACRSL010000003">
    <property type="protein sequence ID" value="VYS99893.1"/>
    <property type="molecule type" value="Genomic_DNA"/>
</dbReference>
<reference evidence="4" key="1">
    <citation type="submission" date="2019-11" db="EMBL/GenBank/DDBJ databases">
        <authorList>
            <person name="Feng L."/>
        </authorList>
    </citation>
    <scope>NUCLEOTIDE SEQUENCE</scope>
    <source>
        <strain evidence="4">AundefinedLFYP135</strain>
    </source>
</reference>